<dbReference type="Pfam" id="PF00395">
    <property type="entry name" value="SLH"/>
    <property type="match status" value="1"/>
</dbReference>
<feature type="domain" description="SLH" evidence="1">
    <location>
        <begin position="26"/>
        <end position="86"/>
    </location>
</feature>
<organism evidence="2 3">
    <name type="scientific">Paenibacillus sabuli</name>
    <dbReference type="NCBI Taxonomy" id="2772509"/>
    <lineage>
        <taxon>Bacteria</taxon>
        <taxon>Bacillati</taxon>
        <taxon>Bacillota</taxon>
        <taxon>Bacilli</taxon>
        <taxon>Bacillales</taxon>
        <taxon>Paenibacillaceae</taxon>
        <taxon>Paenibacillus</taxon>
    </lineage>
</organism>
<dbReference type="AlphaFoldDB" id="A0A927BVC7"/>
<dbReference type="PROSITE" id="PS51272">
    <property type="entry name" value="SLH"/>
    <property type="match status" value="1"/>
</dbReference>
<sequence>MAVRLKLSSEANQLEEAGIGSGDGSLDGYRDRALIDEYALADVGLIVRMGIMIGTSEATFAPQDGATRAQAAAVLIRTLRELGMID</sequence>
<evidence type="ECO:0000259" key="1">
    <source>
        <dbReference type="PROSITE" id="PS51272"/>
    </source>
</evidence>
<dbReference type="RefSeq" id="WP_190919141.1">
    <property type="nucleotide sequence ID" value="NZ_JACXIZ010000026.1"/>
</dbReference>
<name>A0A927BVC7_9BACL</name>
<dbReference type="Proteomes" id="UP000621560">
    <property type="component" value="Unassembled WGS sequence"/>
</dbReference>
<accession>A0A927BVC7</accession>
<dbReference type="InterPro" id="IPR001119">
    <property type="entry name" value="SLH_dom"/>
</dbReference>
<comment type="caution">
    <text evidence="2">The sequence shown here is derived from an EMBL/GenBank/DDBJ whole genome shotgun (WGS) entry which is preliminary data.</text>
</comment>
<keyword evidence="3" id="KW-1185">Reference proteome</keyword>
<reference evidence="2" key="1">
    <citation type="submission" date="2020-09" db="EMBL/GenBank/DDBJ databases">
        <title>A novel bacterium of genus Paenibacillus, isolated from South China Sea.</title>
        <authorList>
            <person name="Huang H."/>
            <person name="Mo K."/>
            <person name="Hu Y."/>
        </authorList>
    </citation>
    <scope>NUCLEOTIDE SEQUENCE</scope>
    <source>
        <strain evidence="2">IB182496</strain>
    </source>
</reference>
<evidence type="ECO:0000313" key="3">
    <source>
        <dbReference type="Proteomes" id="UP000621560"/>
    </source>
</evidence>
<evidence type="ECO:0000313" key="2">
    <source>
        <dbReference type="EMBL" id="MBD2846591.1"/>
    </source>
</evidence>
<dbReference type="EMBL" id="JACXIZ010000026">
    <property type="protein sequence ID" value="MBD2846591.1"/>
    <property type="molecule type" value="Genomic_DNA"/>
</dbReference>
<protein>
    <submittedName>
        <fullName evidence="2">S-layer homology domain-containing protein</fullName>
    </submittedName>
</protein>
<proteinExistence type="predicted"/>
<gene>
    <name evidence="2" type="ORF">IDH44_15430</name>
</gene>